<keyword evidence="1" id="KW-0812">Transmembrane</keyword>
<name>A0A2K9LGX1_9GAMM</name>
<proteinExistence type="predicted"/>
<feature type="transmembrane region" description="Helical" evidence="1">
    <location>
        <begin position="26"/>
        <end position="47"/>
    </location>
</feature>
<evidence type="ECO:0000313" key="3">
    <source>
        <dbReference type="Proteomes" id="UP000235116"/>
    </source>
</evidence>
<protein>
    <recommendedName>
        <fullName evidence="4">DUF4381 domain-containing protein</fullName>
    </recommendedName>
</protein>
<dbReference type="OrthoDB" id="283083at2"/>
<dbReference type="Proteomes" id="UP000235116">
    <property type="component" value="Chromosome"/>
</dbReference>
<gene>
    <name evidence="2" type="ORF">Kalk_03225</name>
</gene>
<dbReference type="EMBL" id="CP022684">
    <property type="protein sequence ID" value="AUM11493.1"/>
    <property type="molecule type" value="Genomic_DNA"/>
</dbReference>
<sequence length="156" mass="17842">MNPTDPLSQLRDIHLPEAVGWWPPAIGWWLLALLLISIVCGSIYWMIWRHRRLAYKREAIAHMESIRARYLSSRDDAKLLSELSSLLKRTAITRYGRDEIAGMAGNQWLAFLDSTGQTSEFSEGSGRVLAERFTPSPRIDSTELLNAVDQWLKKQS</sequence>
<accession>A0A2K9LGX1</accession>
<dbReference type="Pfam" id="PF14316">
    <property type="entry name" value="DUF4381"/>
    <property type="match status" value="1"/>
</dbReference>
<dbReference type="RefSeq" id="WP_101892833.1">
    <property type="nucleotide sequence ID" value="NZ_CP022684.1"/>
</dbReference>
<dbReference type="InterPro" id="IPR025489">
    <property type="entry name" value="DUF4381"/>
</dbReference>
<keyword evidence="1" id="KW-1133">Transmembrane helix</keyword>
<organism evidence="2 3">
    <name type="scientific">Ketobacter alkanivorans</name>
    <dbReference type="NCBI Taxonomy" id="1917421"/>
    <lineage>
        <taxon>Bacteria</taxon>
        <taxon>Pseudomonadati</taxon>
        <taxon>Pseudomonadota</taxon>
        <taxon>Gammaproteobacteria</taxon>
        <taxon>Pseudomonadales</taxon>
        <taxon>Ketobacteraceae</taxon>
        <taxon>Ketobacter</taxon>
    </lineage>
</organism>
<keyword evidence="1" id="KW-0472">Membrane</keyword>
<keyword evidence="3" id="KW-1185">Reference proteome</keyword>
<dbReference type="AlphaFoldDB" id="A0A2K9LGX1"/>
<dbReference type="KEGG" id="kak:Kalk_03225"/>
<reference evidence="3" key="1">
    <citation type="submission" date="2017-08" db="EMBL/GenBank/DDBJ databases">
        <title>Direct submision.</title>
        <authorList>
            <person name="Kim S.-J."/>
            <person name="Rhee S.-K."/>
        </authorList>
    </citation>
    <scope>NUCLEOTIDE SEQUENCE [LARGE SCALE GENOMIC DNA]</scope>
    <source>
        <strain evidence="3">GI5</strain>
    </source>
</reference>
<evidence type="ECO:0000313" key="2">
    <source>
        <dbReference type="EMBL" id="AUM11493.1"/>
    </source>
</evidence>
<evidence type="ECO:0000256" key="1">
    <source>
        <dbReference type="SAM" id="Phobius"/>
    </source>
</evidence>
<evidence type="ECO:0008006" key="4">
    <source>
        <dbReference type="Google" id="ProtNLM"/>
    </source>
</evidence>